<evidence type="ECO:0000256" key="1">
    <source>
        <dbReference type="SAM" id="Phobius"/>
    </source>
</evidence>
<dbReference type="AlphaFoldDB" id="A0A644ZTF3"/>
<reference evidence="2" key="1">
    <citation type="submission" date="2019-08" db="EMBL/GenBank/DDBJ databases">
        <authorList>
            <person name="Kucharzyk K."/>
            <person name="Murdoch R.W."/>
            <person name="Higgins S."/>
            <person name="Loffler F."/>
        </authorList>
    </citation>
    <scope>NUCLEOTIDE SEQUENCE</scope>
</reference>
<organism evidence="2">
    <name type="scientific">bioreactor metagenome</name>
    <dbReference type="NCBI Taxonomy" id="1076179"/>
    <lineage>
        <taxon>unclassified sequences</taxon>
        <taxon>metagenomes</taxon>
        <taxon>ecological metagenomes</taxon>
    </lineage>
</organism>
<sequence>MIAYIIILVYIALYYIVYLNNKLDKISKNNLFNYLWISAWPWWLMFIGAVESSNKKKIFSTAIIVVSHLMAQIAILVLYWDCVTFPFGEVIAYPAALALILSIIYFLWNKYNKN</sequence>
<keyword evidence="1" id="KW-0472">Membrane</keyword>
<comment type="caution">
    <text evidence="2">The sequence shown here is derived from an EMBL/GenBank/DDBJ whole genome shotgun (WGS) entry which is preliminary data.</text>
</comment>
<feature type="transmembrane region" description="Helical" evidence="1">
    <location>
        <begin position="58"/>
        <end position="79"/>
    </location>
</feature>
<name>A0A644ZTF3_9ZZZZ</name>
<evidence type="ECO:0000313" key="2">
    <source>
        <dbReference type="EMBL" id="MPM44250.1"/>
    </source>
</evidence>
<dbReference type="EMBL" id="VSSQ01010405">
    <property type="protein sequence ID" value="MPM44250.1"/>
    <property type="molecule type" value="Genomic_DNA"/>
</dbReference>
<proteinExistence type="predicted"/>
<feature type="transmembrane region" description="Helical" evidence="1">
    <location>
        <begin position="91"/>
        <end position="108"/>
    </location>
</feature>
<feature type="transmembrane region" description="Helical" evidence="1">
    <location>
        <begin position="5"/>
        <end position="21"/>
    </location>
</feature>
<accession>A0A644ZTF3</accession>
<gene>
    <name evidence="2" type="ORF">SDC9_90928</name>
</gene>
<keyword evidence="1" id="KW-0812">Transmembrane</keyword>
<feature type="transmembrane region" description="Helical" evidence="1">
    <location>
        <begin position="33"/>
        <end position="51"/>
    </location>
</feature>
<keyword evidence="1" id="KW-1133">Transmembrane helix</keyword>
<protein>
    <submittedName>
        <fullName evidence="2">Uncharacterized protein</fullName>
    </submittedName>
</protein>